<evidence type="ECO:0000256" key="2">
    <source>
        <dbReference type="RuleBase" id="RU003875"/>
    </source>
</evidence>
<name>A0A3G1B2A1_9ARCH</name>
<evidence type="ECO:0000313" key="5">
    <source>
        <dbReference type="Proteomes" id="UP000266745"/>
    </source>
</evidence>
<feature type="domain" description="Ferritin/DPS" evidence="3">
    <location>
        <begin position="20"/>
        <end position="157"/>
    </location>
</feature>
<dbReference type="RefSeq" id="WP_048188725.1">
    <property type="nucleotide sequence ID" value="NZ_CP011097.1"/>
</dbReference>
<evidence type="ECO:0000259" key="3">
    <source>
        <dbReference type="Pfam" id="PF00210"/>
    </source>
</evidence>
<organism evidence="4 5">
    <name type="scientific">Candidatus Nitrosotenuis cloacae</name>
    <dbReference type="NCBI Taxonomy" id="1603555"/>
    <lineage>
        <taxon>Archaea</taxon>
        <taxon>Nitrososphaerota</taxon>
        <taxon>Candidatus Nitrosotenuis</taxon>
    </lineage>
</organism>
<dbReference type="InterPro" id="IPR008331">
    <property type="entry name" value="Ferritin_DPS_dom"/>
</dbReference>
<dbReference type="CDD" id="cd01043">
    <property type="entry name" value="DPS"/>
    <property type="match status" value="1"/>
</dbReference>
<dbReference type="PRINTS" id="PR01346">
    <property type="entry name" value="HELNAPAPROT"/>
</dbReference>
<dbReference type="GeneID" id="24875810"/>
<accession>A0A3G1B2A1</accession>
<dbReference type="PIRSF" id="PIRSF005900">
    <property type="entry name" value="Dps"/>
    <property type="match status" value="1"/>
</dbReference>
<gene>
    <name evidence="4" type="ORF">SU86_005280</name>
</gene>
<dbReference type="KEGG" id="tah:SU86_005280"/>
<dbReference type="AlphaFoldDB" id="A0A3G1B2A1"/>
<dbReference type="Gene3D" id="1.20.1260.10">
    <property type="match status" value="1"/>
</dbReference>
<dbReference type="STRING" id="1603555.SU86_005280"/>
<keyword evidence="5" id="KW-1185">Reference proteome</keyword>
<dbReference type="OrthoDB" id="8265at2157"/>
<evidence type="ECO:0000313" key="4">
    <source>
        <dbReference type="EMBL" id="AJZ75873.1"/>
    </source>
</evidence>
<protein>
    <submittedName>
        <fullName evidence="4">Dps family ferritin</fullName>
    </submittedName>
</protein>
<sequence length="158" mass="17846">MDKVNIGLSPKSRTKVISVLSGVIADQYILYTKTRNYHWNVTGEDFAQYHKLFEEQYSAIDEDIDDVAERIRALGGKTPATLAEFVKAATLKEHPGKYPSAKAMIANLLADHETVIRSLRKAIEICDDVDDDGTEDFLTQLMEKHEKTAWMLRATIES</sequence>
<dbReference type="Pfam" id="PF00210">
    <property type="entry name" value="Ferritin"/>
    <property type="match status" value="1"/>
</dbReference>
<proteinExistence type="inferred from homology"/>
<dbReference type="PANTHER" id="PTHR42932">
    <property type="entry name" value="GENERAL STRESS PROTEIN 20U"/>
    <property type="match status" value="1"/>
</dbReference>
<dbReference type="InterPro" id="IPR009078">
    <property type="entry name" value="Ferritin-like_SF"/>
</dbReference>
<reference evidence="4 5" key="1">
    <citation type="journal article" date="2016" name="Sci. Rep.">
        <title>A novel ammonia-oxidizing archaeon from wastewater treatment plant: Its enrichment, physiological and genomic characteristics.</title>
        <authorList>
            <person name="Li Y."/>
            <person name="Ding K."/>
            <person name="Wen X."/>
            <person name="Zhang B."/>
            <person name="Shen B."/>
            <person name="Yang Y."/>
        </authorList>
    </citation>
    <scope>NUCLEOTIDE SEQUENCE [LARGE SCALE GENOMIC DNA]</scope>
    <source>
        <strain evidence="4 5">SAT1</strain>
    </source>
</reference>
<dbReference type="Proteomes" id="UP000266745">
    <property type="component" value="Chromosome"/>
</dbReference>
<evidence type="ECO:0000256" key="1">
    <source>
        <dbReference type="ARBA" id="ARBA00009497"/>
    </source>
</evidence>
<dbReference type="SUPFAM" id="SSF47240">
    <property type="entry name" value="Ferritin-like"/>
    <property type="match status" value="1"/>
</dbReference>
<dbReference type="EMBL" id="CP011097">
    <property type="protein sequence ID" value="AJZ75873.1"/>
    <property type="molecule type" value="Genomic_DNA"/>
</dbReference>
<comment type="similarity">
    <text evidence="1 2">Belongs to the Dps family.</text>
</comment>
<dbReference type="InterPro" id="IPR012347">
    <property type="entry name" value="Ferritin-like"/>
</dbReference>
<dbReference type="InterPro" id="IPR002177">
    <property type="entry name" value="DPS_DNA-bd"/>
</dbReference>
<dbReference type="PANTHER" id="PTHR42932:SF3">
    <property type="entry name" value="DNA PROTECTION DURING STARVATION PROTEIN"/>
    <property type="match status" value="1"/>
</dbReference>
<dbReference type="GO" id="GO:0008199">
    <property type="term" value="F:ferric iron binding"/>
    <property type="evidence" value="ECO:0007669"/>
    <property type="project" value="InterPro"/>
</dbReference>